<evidence type="ECO:0000313" key="2">
    <source>
        <dbReference type="Proteomes" id="UP001247754"/>
    </source>
</evidence>
<keyword evidence="2" id="KW-1185">Reference proteome</keyword>
<protein>
    <submittedName>
        <fullName evidence="1">Uncharacterized protein</fullName>
    </submittedName>
</protein>
<dbReference type="RefSeq" id="WP_310459037.1">
    <property type="nucleotide sequence ID" value="NZ_JAVKPH010000037.1"/>
</dbReference>
<gene>
    <name evidence="1" type="ORF">RGD00_19970</name>
</gene>
<dbReference type="EMBL" id="JAVKPH010000037">
    <property type="protein sequence ID" value="MDR5654894.1"/>
    <property type="molecule type" value="Genomic_DNA"/>
</dbReference>
<reference evidence="1 2" key="1">
    <citation type="submission" date="2023-09" db="EMBL/GenBank/DDBJ databases">
        <title>Xinfangfangia sedmenti sp. nov., isolated the sedment.</title>
        <authorList>
            <person name="Xu L."/>
        </authorList>
    </citation>
    <scope>NUCLEOTIDE SEQUENCE [LARGE SCALE GENOMIC DNA]</scope>
    <source>
        <strain evidence="1 2">LG-4</strain>
    </source>
</reference>
<dbReference type="Proteomes" id="UP001247754">
    <property type="component" value="Unassembled WGS sequence"/>
</dbReference>
<proteinExistence type="predicted"/>
<organism evidence="1 2">
    <name type="scientific">Ruixingdingia sedimenti</name>
    <dbReference type="NCBI Taxonomy" id="3073604"/>
    <lineage>
        <taxon>Bacteria</taxon>
        <taxon>Pseudomonadati</taxon>
        <taxon>Pseudomonadota</taxon>
        <taxon>Alphaproteobacteria</taxon>
        <taxon>Rhodobacterales</taxon>
        <taxon>Paracoccaceae</taxon>
        <taxon>Ruixingdingia</taxon>
    </lineage>
</organism>
<comment type="caution">
    <text evidence="1">The sequence shown here is derived from an EMBL/GenBank/DDBJ whole genome shotgun (WGS) entry which is preliminary data.</text>
</comment>
<evidence type="ECO:0000313" key="1">
    <source>
        <dbReference type="EMBL" id="MDR5654894.1"/>
    </source>
</evidence>
<sequence length="101" mass="11093">MQTIDGEWLDGRPVRVITDFYHATSRYAHAFCNAEAGRFTHESIATTFGLSAEQYEAMMNATEGDDKTAAIFYAMAAFIEAPSAHARLLVLAAHRARQAAP</sequence>
<name>A0ABU1FEJ6_9RHOB</name>
<accession>A0ABU1FEJ6</accession>